<proteinExistence type="predicted"/>
<accession>A0ABP8NWX4</accession>
<sequence>MSSFAATHAHRPIVVFPHLHPTRRMLGALRALFATSSSDARPAPRHYPPLRSDADERCAMAREMYRL</sequence>
<evidence type="ECO:0000313" key="1">
    <source>
        <dbReference type="EMBL" id="GAA4476479.1"/>
    </source>
</evidence>
<organism evidence="1 2">
    <name type="scientific">Rhodococcus olei</name>
    <dbReference type="NCBI Taxonomy" id="2161675"/>
    <lineage>
        <taxon>Bacteria</taxon>
        <taxon>Bacillati</taxon>
        <taxon>Actinomycetota</taxon>
        <taxon>Actinomycetes</taxon>
        <taxon>Mycobacteriales</taxon>
        <taxon>Nocardiaceae</taxon>
        <taxon>Rhodococcus</taxon>
    </lineage>
</organism>
<name>A0ABP8NWX4_9NOCA</name>
<dbReference type="Proteomes" id="UP001501183">
    <property type="component" value="Unassembled WGS sequence"/>
</dbReference>
<protein>
    <submittedName>
        <fullName evidence="1">Uncharacterized protein</fullName>
    </submittedName>
</protein>
<comment type="caution">
    <text evidence="1">The sequence shown here is derived from an EMBL/GenBank/DDBJ whole genome shotgun (WGS) entry which is preliminary data.</text>
</comment>
<dbReference type="EMBL" id="BAABFB010000029">
    <property type="protein sequence ID" value="GAA4476479.1"/>
    <property type="molecule type" value="Genomic_DNA"/>
</dbReference>
<reference evidence="2" key="1">
    <citation type="journal article" date="2019" name="Int. J. Syst. Evol. Microbiol.">
        <title>The Global Catalogue of Microorganisms (GCM) 10K type strain sequencing project: providing services to taxonomists for standard genome sequencing and annotation.</title>
        <authorList>
            <consortium name="The Broad Institute Genomics Platform"/>
            <consortium name="The Broad Institute Genome Sequencing Center for Infectious Disease"/>
            <person name="Wu L."/>
            <person name="Ma J."/>
        </authorList>
    </citation>
    <scope>NUCLEOTIDE SEQUENCE [LARGE SCALE GENOMIC DNA]</scope>
    <source>
        <strain evidence="2">JCM 32206</strain>
    </source>
</reference>
<keyword evidence="2" id="KW-1185">Reference proteome</keyword>
<gene>
    <name evidence="1" type="ORF">GCM10023094_16480</name>
</gene>
<evidence type="ECO:0000313" key="2">
    <source>
        <dbReference type="Proteomes" id="UP001501183"/>
    </source>
</evidence>